<evidence type="ECO:0008006" key="11">
    <source>
        <dbReference type="Google" id="ProtNLM"/>
    </source>
</evidence>
<dbReference type="InterPro" id="IPR012944">
    <property type="entry name" value="SusD_RagB_dom"/>
</dbReference>
<evidence type="ECO:0000256" key="1">
    <source>
        <dbReference type="ARBA" id="ARBA00004442"/>
    </source>
</evidence>
<name>A0A0T5VVM1_9SPHI</name>
<dbReference type="Proteomes" id="UP000051950">
    <property type="component" value="Unassembled WGS sequence"/>
</dbReference>
<keyword evidence="10" id="KW-1185">Reference proteome</keyword>
<proteinExistence type="inferred from homology"/>
<dbReference type="OrthoDB" id="621570at2"/>
<keyword evidence="6" id="KW-1133">Transmembrane helix</keyword>
<evidence type="ECO:0000256" key="2">
    <source>
        <dbReference type="ARBA" id="ARBA00006275"/>
    </source>
</evidence>
<feature type="domain" description="SusD-like N-terminal" evidence="8">
    <location>
        <begin position="84"/>
        <end position="231"/>
    </location>
</feature>
<dbReference type="CDD" id="cd08977">
    <property type="entry name" value="SusD"/>
    <property type="match status" value="1"/>
</dbReference>
<organism evidence="9 10">
    <name type="scientific">Pedobacter ginsenosidimutans</name>
    <dbReference type="NCBI Taxonomy" id="687842"/>
    <lineage>
        <taxon>Bacteria</taxon>
        <taxon>Pseudomonadati</taxon>
        <taxon>Bacteroidota</taxon>
        <taxon>Sphingobacteriia</taxon>
        <taxon>Sphingobacteriales</taxon>
        <taxon>Sphingobacteriaceae</taxon>
        <taxon>Pedobacter</taxon>
    </lineage>
</organism>
<comment type="subcellular location">
    <subcellularLocation>
        <location evidence="1">Cell outer membrane</location>
    </subcellularLocation>
</comment>
<dbReference type="STRING" id="687842.ASU31_01070"/>
<dbReference type="InterPro" id="IPR011990">
    <property type="entry name" value="TPR-like_helical_dom_sf"/>
</dbReference>
<dbReference type="InterPro" id="IPR033985">
    <property type="entry name" value="SusD-like_N"/>
</dbReference>
<sequence>MYILNIKRMKASIYTKYIIGLVAIFLMGCEKMIEIKPPLNETPSAAIFTQDRTALSALSGMYGQLAQITFQTTGLPINTSLMADDLRYLASVVNLQEFNANTYVALTASTEPFTGFYQVIYRANAIIEGLTKYSGTSVAVSKQMLAEAKLMRAYCYFIMANFYGAVPLVLQTDVNTTAYQSRETVANIYKQIITDLNEAKANLLADYSFTKGDRIGVNKFTAAALLARVYLYTENYPLAESNATEVIQAANLYSMVPTATMGTALFVKNSTESIWQLPQPLQATNQYTTETASFLPSSNTLTALNFQLRPTFLDIFTGTADRRRSLWMRDLTIGGSVYVVPAKFKYRTQAEAVAANVTESQIILRLAEQYLIRAEARVKINSNINGALSDLNVTRQRAGLGALTATDPTILLQEIALEYRKEFFCEQAFRWFNLKRTGQADAVLSALKPSWKPEAKFYPIAQSILNTNPNLLQ</sequence>
<keyword evidence="6" id="KW-0812">Transmembrane</keyword>
<evidence type="ECO:0000313" key="10">
    <source>
        <dbReference type="Proteomes" id="UP000051950"/>
    </source>
</evidence>
<feature type="domain" description="RagB/SusD" evidence="7">
    <location>
        <begin position="342"/>
        <end position="443"/>
    </location>
</feature>
<dbReference type="Pfam" id="PF14322">
    <property type="entry name" value="SusD-like_3"/>
    <property type="match status" value="1"/>
</dbReference>
<keyword evidence="3" id="KW-0732">Signal</keyword>
<dbReference type="AlphaFoldDB" id="A0A0T5VVM1"/>
<comment type="similarity">
    <text evidence="2">Belongs to the SusD family.</text>
</comment>
<feature type="transmembrane region" description="Helical" evidence="6">
    <location>
        <begin position="12"/>
        <end position="29"/>
    </location>
</feature>
<evidence type="ECO:0000259" key="8">
    <source>
        <dbReference type="Pfam" id="PF14322"/>
    </source>
</evidence>
<evidence type="ECO:0000256" key="6">
    <source>
        <dbReference type="SAM" id="Phobius"/>
    </source>
</evidence>
<accession>A0A0T5VVM1</accession>
<keyword evidence="5" id="KW-0998">Cell outer membrane</keyword>
<reference evidence="9 10" key="1">
    <citation type="submission" date="2015-11" db="EMBL/GenBank/DDBJ databases">
        <title>Sequence of Pedobacter ginsenosidimutans.</title>
        <authorList>
            <person name="Carson E."/>
            <person name="Keyser V."/>
            <person name="Newman J."/>
            <person name="Miller J."/>
        </authorList>
    </citation>
    <scope>NUCLEOTIDE SEQUENCE [LARGE SCALE GENOMIC DNA]</scope>
    <source>
        <strain evidence="9 10">KACC 14530</strain>
    </source>
</reference>
<evidence type="ECO:0000259" key="7">
    <source>
        <dbReference type="Pfam" id="PF07980"/>
    </source>
</evidence>
<dbReference type="PROSITE" id="PS51257">
    <property type="entry name" value="PROKAR_LIPOPROTEIN"/>
    <property type="match status" value="1"/>
</dbReference>
<dbReference type="GO" id="GO:0009279">
    <property type="term" value="C:cell outer membrane"/>
    <property type="evidence" value="ECO:0007669"/>
    <property type="project" value="UniProtKB-SubCell"/>
</dbReference>
<dbReference type="Pfam" id="PF07980">
    <property type="entry name" value="SusD_RagB"/>
    <property type="match status" value="1"/>
</dbReference>
<comment type="caution">
    <text evidence="9">The sequence shown here is derived from an EMBL/GenBank/DDBJ whole genome shotgun (WGS) entry which is preliminary data.</text>
</comment>
<evidence type="ECO:0000256" key="3">
    <source>
        <dbReference type="ARBA" id="ARBA00022729"/>
    </source>
</evidence>
<gene>
    <name evidence="9" type="ORF">ASU31_01070</name>
</gene>
<evidence type="ECO:0000256" key="4">
    <source>
        <dbReference type="ARBA" id="ARBA00023136"/>
    </source>
</evidence>
<protein>
    <recommendedName>
        <fullName evidence="11">Carbohydrate-binding protein SusD</fullName>
    </recommendedName>
</protein>
<evidence type="ECO:0000256" key="5">
    <source>
        <dbReference type="ARBA" id="ARBA00023237"/>
    </source>
</evidence>
<dbReference type="SUPFAM" id="SSF48452">
    <property type="entry name" value="TPR-like"/>
    <property type="match status" value="1"/>
</dbReference>
<dbReference type="EMBL" id="LMZQ01000001">
    <property type="protein sequence ID" value="KRT17916.1"/>
    <property type="molecule type" value="Genomic_DNA"/>
</dbReference>
<dbReference type="Gene3D" id="1.25.40.390">
    <property type="match status" value="1"/>
</dbReference>
<evidence type="ECO:0000313" key="9">
    <source>
        <dbReference type="EMBL" id="KRT17916.1"/>
    </source>
</evidence>
<keyword evidence="4 6" id="KW-0472">Membrane</keyword>